<sequence length="198" mass="23093">MAKLMHLSYRPIYGRYPSHSFAMKGNLILVLAFIIFGSAFALRAKITRVECKEFDKAFASITKCYLKALSRYKSAFSLYVALHQVPVDNVTFNAALFRKGNNGYCPFMYNHTVDFCRFYKNPNRFMFWKIVFFNIVAPASNINHTCPYDHDIILEKLVLDSEMFKLIPFPADEYMVRVKIAAYNHYKAEIRAYIQISE</sequence>
<organism evidence="1 2">
    <name type="scientific">Musca domestica</name>
    <name type="common">House fly</name>
    <dbReference type="NCBI Taxonomy" id="7370"/>
    <lineage>
        <taxon>Eukaryota</taxon>
        <taxon>Metazoa</taxon>
        <taxon>Ecdysozoa</taxon>
        <taxon>Arthropoda</taxon>
        <taxon>Hexapoda</taxon>
        <taxon>Insecta</taxon>
        <taxon>Pterygota</taxon>
        <taxon>Neoptera</taxon>
        <taxon>Endopterygota</taxon>
        <taxon>Diptera</taxon>
        <taxon>Brachycera</taxon>
        <taxon>Muscomorpha</taxon>
        <taxon>Muscoidea</taxon>
        <taxon>Muscidae</taxon>
        <taxon>Musca</taxon>
    </lineage>
</organism>
<gene>
    <name evidence="2" type="primary">LOC101900992</name>
</gene>
<evidence type="ECO:0000313" key="2">
    <source>
        <dbReference type="RefSeq" id="XP_058978966.1"/>
    </source>
</evidence>
<dbReference type="Proteomes" id="UP001652621">
    <property type="component" value="Unplaced"/>
</dbReference>
<dbReference type="PANTHER" id="PTHR20898:SF0">
    <property type="entry name" value="DAEDALUS ON 3-RELATED"/>
    <property type="match status" value="1"/>
</dbReference>
<dbReference type="PANTHER" id="PTHR20898">
    <property type="entry name" value="DAEDALUS ON 3-RELATED-RELATED"/>
    <property type="match status" value="1"/>
</dbReference>
<dbReference type="InterPro" id="IPR010512">
    <property type="entry name" value="DUF1091"/>
</dbReference>
<protein>
    <submittedName>
        <fullName evidence="2">Uncharacterized protein LOC101900992 isoform X1</fullName>
    </submittedName>
</protein>
<evidence type="ECO:0000313" key="1">
    <source>
        <dbReference type="Proteomes" id="UP001652621"/>
    </source>
</evidence>
<reference evidence="2" key="1">
    <citation type="submission" date="2025-08" db="UniProtKB">
        <authorList>
            <consortium name="RefSeq"/>
        </authorList>
    </citation>
    <scope>IDENTIFICATION</scope>
    <source>
        <strain evidence="2">Aabys</strain>
        <tissue evidence="2">Whole body</tissue>
    </source>
</reference>
<accession>A0ABM3UZJ5</accession>
<dbReference type="RefSeq" id="XP_058978966.1">
    <property type="nucleotide sequence ID" value="XM_059122983.1"/>
</dbReference>
<proteinExistence type="predicted"/>
<dbReference type="Pfam" id="PF06477">
    <property type="entry name" value="DUF1091"/>
    <property type="match status" value="1"/>
</dbReference>
<name>A0ABM3UZJ5_MUSDO</name>
<dbReference type="GeneID" id="101900992"/>
<keyword evidence="1" id="KW-1185">Reference proteome</keyword>